<feature type="compositionally biased region" description="Polar residues" evidence="1">
    <location>
        <begin position="34"/>
        <end position="80"/>
    </location>
</feature>
<gene>
    <name evidence="3" type="ORF">P0Y55_05155</name>
</gene>
<sequence length="247" mass="26438">MLGIRRYVYVLLAVVLVIGVVALSVHNQRNSVENELNLSSPSHTDPQTSEQPSDVATTNTIDDEGSQLSSATNSPDVSHTPTHEQLPDVTVSNDMTQTTEADPGEITTESSITSEVLTASIEKPSLYGIALGDTEATIRKKLGEPQYSYALPDDNDTIQIKEYAGFSIGYNSNNKVAFVEVTSRSIQSGFPGLIIGMTRTDAAAQFGIGTSSDSQVLTVDVTDGWLKLDLDPSTQKVISIKLISSSL</sequence>
<dbReference type="AlphaFoldDB" id="A0AA95JDX2"/>
<evidence type="ECO:0000256" key="2">
    <source>
        <dbReference type="SAM" id="Phobius"/>
    </source>
</evidence>
<accession>A0AA95JDX2</accession>
<dbReference type="EMBL" id="CP119317">
    <property type="protein sequence ID" value="WEK55447.1"/>
    <property type="molecule type" value="Genomic_DNA"/>
</dbReference>
<keyword evidence="4" id="KW-1185">Reference proteome</keyword>
<feature type="transmembrane region" description="Helical" evidence="2">
    <location>
        <begin position="7"/>
        <end position="25"/>
    </location>
</feature>
<keyword evidence="2" id="KW-0472">Membrane</keyword>
<proteinExistence type="predicted"/>
<name>A0AA95JDX2_9BACL</name>
<dbReference type="Proteomes" id="UP001178662">
    <property type="component" value="Chromosome"/>
</dbReference>
<evidence type="ECO:0000313" key="4">
    <source>
        <dbReference type="Proteomes" id="UP001178662"/>
    </source>
</evidence>
<dbReference type="InterPro" id="IPR035940">
    <property type="entry name" value="CAP_sf"/>
</dbReference>
<evidence type="ECO:0008006" key="5">
    <source>
        <dbReference type="Google" id="ProtNLM"/>
    </source>
</evidence>
<evidence type="ECO:0000313" key="3">
    <source>
        <dbReference type="EMBL" id="WEK55447.1"/>
    </source>
</evidence>
<protein>
    <recommendedName>
        <fullName evidence="5">DUF4309 domain-containing protein</fullName>
    </recommendedName>
</protein>
<feature type="region of interest" description="Disordered" evidence="1">
    <location>
        <begin position="34"/>
        <end position="111"/>
    </location>
</feature>
<evidence type="ECO:0000256" key="1">
    <source>
        <dbReference type="SAM" id="MobiDB-lite"/>
    </source>
</evidence>
<keyword evidence="2" id="KW-0812">Transmembrane</keyword>
<dbReference type="Gene3D" id="3.40.33.10">
    <property type="entry name" value="CAP"/>
    <property type="match status" value="1"/>
</dbReference>
<keyword evidence="2" id="KW-1133">Transmembrane helix</keyword>
<organism evidence="3 4">
    <name type="scientific">Candidatus Cohnella colombiensis</name>
    <dbReference type="NCBI Taxonomy" id="3121368"/>
    <lineage>
        <taxon>Bacteria</taxon>
        <taxon>Bacillati</taxon>
        <taxon>Bacillota</taxon>
        <taxon>Bacilli</taxon>
        <taxon>Bacillales</taxon>
        <taxon>Paenibacillaceae</taxon>
        <taxon>Cohnella</taxon>
    </lineage>
</organism>
<reference evidence="3" key="1">
    <citation type="submission" date="2023-03" db="EMBL/GenBank/DDBJ databases">
        <title>Andean soil-derived lignocellulolytic bacterial consortium as a source of novel taxa and putative plastic-active enzymes.</title>
        <authorList>
            <person name="Diaz-Garcia L."/>
            <person name="Chuvochina M."/>
            <person name="Feuerriegel G."/>
            <person name="Bunk B."/>
            <person name="Sproer C."/>
            <person name="Streit W.R."/>
            <person name="Rodriguez L.M."/>
            <person name="Overmann J."/>
            <person name="Jimenez D.J."/>
        </authorList>
    </citation>
    <scope>NUCLEOTIDE SEQUENCE</scope>
    <source>
        <strain evidence="3">MAG 2441</strain>
    </source>
</reference>
<feature type="compositionally biased region" description="Polar residues" evidence="1">
    <location>
        <begin position="90"/>
        <end position="100"/>
    </location>
</feature>